<reference evidence="7 8" key="1">
    <citation type="submission" date="2023-12" db="EMBL/GenBank/DDBJ databases">
        <title>Friends and Foes: Symbiotic and Algicidal bacterial influence on Karenia brevis blooms.</title>
        <authorList>
            <person name="Fei C."/>
            <person name="Mohamed A.R."/>
            <person name="Booker A."/>
            <person name="Arshad M."/>
            <person name="Klass S."/>
            <person name="Ahn S."/>
            <person name="Gilbert P.M."/>
            <person name="Heil C.A."/>
            <person name="Martinez J.M."/>
            <person name="Amin S.A."/>
        </authorList>
    </citation>
    <scope>NUCLEOTIDE SEQUENCE [LARGE SCALE GENOMIC DNA]</scope>
    <source>
        <strain evidence="7 8">CE15</strain>
    </source>
</reference>
<dbReference type="Gene3D" id="1.20.120.340">
    <property type="entry name" value="Flagellar protein FliS"/>
    <property type="match status" value="1"/>
</dbReference>
<dbReference type="Proteomes" id="UP001382455">
    <property type="component" value="Unassembled WGS sequence"/>
</dbReference>
<keyword evidence="7" id="KW-0966">Cell projection</keyword>
<dbReference type="CDD" id="cd16098">
    <property type="entry name" value="FliS"/>
    <property type="match status" value="1"/>
</dbReference>
<dbReference type="PANTHER" id="PTHR34773">
    <property type="entry name" value="FLAGELLAR SECRETION CHAPERONE FLIS"/>
    <property type="match status" value="1"/>
</dbReference>
<comment type="similarity">
    <text evidence="2 6">Belongs to the FliS family.</text>
</comment>
<organism evidence="7 8">
    <name type="scientific">Pseudoalteromonas spongiae</name>
    <dbReference type="NCBI Taxonomy" id="298657"/>
    <lineage>
        <taxon>Bacteria</taxon>
        <taxon>Pseudomonadati</taxon>
        <taxon>Pseudomonadota</taxon>
        <taxon>Gammaproteobacteria</taxon>
        <taxon>Alteromonadales</taxon>
        <taxon>Pseudoalteromonadaceae</taxon>
        <taxon>Pseudoalteromonas</taxon>
    </lineage>
</organism>
<dbReference type="EMBL" id="JBAWKS010000001">
    <property type="protein sequence ID" value="MEI4548854.1"/>
    <property type="molecule type" value="Genomic_DNA"/>
</dbReference>
<keyword evidence="5" id="KW-0143">Chaperone</keyword>
<gene>
    <name evidence="7" type="primary">fliS</name>
    <name evidence="7" type="ORF">WAE96_03900</name>
</gene>
<comment type="subcellular location">
    <subcellularLocation>
        <location evidence="1 6">Cytoplasm</location>
        <location evidence="1 6">Cytosol</location>
    </subcellularLocation>
</comment>
<evidence type="ECO:0000256" key="5">
    <source>
        <dbReference type="ARBA" id="ARBA00023186"/>
    </source>
</evidence>
<sequence>MYNAKIQNYQKGAIKAQVAGADRYQIIQMLMAGALEKMVHAKVAIDKKALSAKAEHISKASAIVDSLRSCLDFEVGGEVCENLYALYSYMLDRLLDASVNNDVAPIDEVMALLKEIKSAWDEIPVSVREKTLASNQQSQASVG</sequence>
<dbReference type="NCBIfam" id="TIGR00208">
    <property type="entry name" value="fliS"/>
    <property type="match status" value="1"/>
</dbReference>
<name>A0ABU8EPF7_9GAMM</name>
<keyword evidence="7" id="KW-0282">Flagellum</keyword>
<evidence type="ECO:0000256" key="2">
    <source>
        <dbReference type="ARBA" id="ARBA00008787"/>
    </source>
</evidence>
<evidence type="ECO:0000256" key="1">
    <source>
        <dbReference type="ARBA" id="ARBA00004514"/>
    </source>
</evidence>
<dbReference type="RefSeq" id="WP_100912917.1">
    <property type="nucleotide sequence ID" value="NZ_CP023398.1"/>
</dbReference>
<accession>A0ABU8EPF7</accession>
<dbReference type="InterPro" id="IPR036584">
    <property type="entry name" value="FliS_sf"/>
</dbReference>
<evidence type="ECO:0000256" key="3">
    <source>
        <dbReference type="ARBA" id="ARBA00022490"/>
    </source>
</evidence>
<proteinExistence type="inferred from homology"/>
<dbReference type="InterPro" id="IPR003713">
    <property type="entry name" value="FliS"/>
</dbReference>
<keyword evidence="7" id="KW-0969">Cilium</keyword>
<keyword evidence="4 6" id="KW-1005">Bacterial flagellum biogenesis</keyword>
<evidence type="ECO:0000313" key="8">
    <source>
        <dbReference type="Proteomes" id="UP001382455"/>
    </source>
</evidence>
<keyword evidence="8" id="KW-1185">Reference proteome</keyword>
<evidence type="ECO:0000256" key="6">
    <source>
        <dbReference type="PIRNR" id="PIRNR039090"/>
    </source>
</evidence>
<evidence type="ECO:0000313" key="7">
    <source>
        <dbReference type="EMBL" id="MEI4548854.1"/>
    </source>
</evidence>
<keyword evidence="3 6" id="KW-0963">Cytoplasm</keyword>
<evidence type="ECO:0000256" key="4">
    <source>
        <dbReference type="ARBA" id="ARBA00022795"/>
    </source>
</evidence>
<dbReference type="PIRSF" id="PIRSF039090">
    <property type="entry name" value="Flis"/>
    <property type="match status" value="1"/>
</dbReference>
<dbReference type="SUPFAM" id="SSF101116">
    <property type="entry name" value="Flagellar export chaperone FliS"/>
    <property type="match status" value="1"/>
</dbReference>
<dbReference type="Pfam" id="PF02561">
    <property type="entry name" value="FliS"/>
    <property type="match status" value="1"/>
</dbReference>
<protein>
    <recommendedName>
        <fullName evidence="6">Flagellar secretion chaperone FliS</fullName>
    </recommendedName>
</protein>
<dbReference type="PANTHER" id="PTHR34773:SF1">
    <property type="entry name" value="FLAGELLAR SECRETION CHAPERONE FLIS"/>
    <property type="match status" value="1"/>
</dbReference>
<comment type="caution">
    <text evidence="7">The sequence shown here is derived from an EMBL/GenBank/DDBJ whole genome shotgun (WGS) entry which is preliminary data.</text>
</comment>